<dbReference type="RefSeq" id="WP_128699258.1">
    <property type="nucleotide sequence ID" value="NZ_CP019384.1"/>
</dbReference>
<organism evidence="2 3">
    <name type="scientific">Velamenicoccus archaeovorus</name>
    <dbReference type="NCBI Taxonomy" id="1930593"/>
    <lineage>
        <taxon>Bacteria</taxon>
        <taxon>Pseudomonadati</taxon>
        <taxon>Candidatus Omnitrophota</taxon>
        <taxon>Candidatus Velamenicoccus</taxon>
    </lineage>
</organism>
<feature type="transmembrane region" description="Helical" evidence="1">
    <location>
        <begin position="65"/>
        <end position="83"/>
    </location>
</feature>
<evidence type="ECO:0000313" key="3">
    <source>
        <dbReference type="Proteomes" id="UP000287243"/>
    </source>
</evidence>
<feature type="transmembrane region" description="Helical" evidence="1">
    <location>
        <begin position="104"/>
        <end position="120"/>
    </location>
</feature>
<keyword evidence="1" id="KW-1133">Transmembrane helix</keyword>
<dbReference type="KEGG" id="vai:BU251_02180"/>
<protein>
    <submittedName>
        <fullName evidence="2">Uncharacterized protein</fullName>
    </submittedName>
</protein>
<evidence type="ECO:0000256" key="1">
    <source>
        <dbReference type="SAM" id="Phobius"/>
    </source>
</evidence>
<proteinExistence type="predicted"/>
<dbReference type="EMBL" id="CP019384">
    <property type="protein sequence ID" value="QAT16622.1"/>
    <property type="molecule type" value="Genomic_DNA"/>
</dbReference>
<dbReference type="AlphaFoldDB" id="A0A410P3E5"/>
<keyword evidence="1" id="KW-0472">Membrane</keyword>
<sequence>MGFFLFLVSLLLIIEGVLLILTPKKVVKLAHQMLDKPKDARLLGLVPLIIGIMLLFAASSSAVSWLIWLLGLAGIAKAVYLFLTPVAKVKTSRWFSMSDQSYRISGIIILVLGVIVFISRI</sequence>
<reference evidence="2 3" key="1">
    <citation type="submission" date="2017-01" db="EMBL/GenBank/DDBJ databases">
        <title>First insights into the biology of 'candidatus Vampirococcus archaeovorus'.</title>
        <authorList>
            <person name="Kizina J."/>
            <person name="Jordan S."/>
            <person name="Stueber K."/>
            <person name="Reinhardt R."/>
            <person name="Harder J."/>
        </authorList>
    </citation>
    <scope>NUCLEOTIDE SEQUENCE [LARGE SCALE GENOMIC DNA]</scope>
    <source>
        <strain evidence="2 3">LiM</strain>
    </source>
</reference>
<accession>A0A410P3E5</accession>
<gene>
    <name evidence="2" type="ORF">BU251_02180</name>
</gene>
<keyword evidence="1" id="KW-0812">Transmembrane</keyword>
<dbReference type="InterPro" id="IPR019201">
    <property type="entry name" value="DUF2065"/>
</dbReference>
<dbReference type="Proteomes" id="UP000287243">
    <property type="component" value="Chromosome"/>
</dbReference>
<feature type="transmembrane region" description="Helical" evidence="1">
    <location>
        <begin position="6"/>
        <end position="22"/>
    </location>
</feature>
<feature type="transmembrane region" description="Helical" evidence="1">
    <location>
        <begin position="42"/>
        <end position="59"/>
    </location>
</feature>
<dbReference type="Pfam" id="PF09838">
    <property type="entry name" value="DUF2065"/>
    <property type="match status" value="1"/>
</dbReference>
<keyword evidence="3" id="KW-1185">Reference proteome</keyword>
<evidence type="ECO:0000313" key="2">
    <source>
        <dbReference type="EMBL" id="QAT16622.1"/>
    </source>
</evidence>
<name>A0A410P3E5_VELA1</name>